<comment type="caution">
    <text evidence="1">The sequence shown here is derived from an EMBL/GenBank/DDBJ whole genome shotgun (WGS) entry which is preliminary data.</text>
</comment>
<reference evidence="1" key="1">
    <citation type="submission" date="2022-08" db="EMBL/GenBank/DDBJ databases">
        <title>Genome Sequence of Lecanicillium fungicola.</title>
        <authorList>
            <person name="Buettner E."/>
        </authorList>
    </citation>
    <scope>NUCLEOTIDE SEQUENCE</scope>
    <source>
        <strain evidence="1">Babe33</strain>
    </source>
</reference>
<gene>
    <name evidence="1" type="ORF">NQ176_g8145</name>
</gene>
<proteinExistence type="predicted"/>
<accession>A0ACC1MW93</accession>
<keyword evidence="2" id="KW-1185">Reference proteome</keyword>
<protein>
    <submittedName>
        <fullName evidence="1">Uncharacterized protein</fullName>
    </submittedName>
</protein>
<evidence type="ECO:0000313" key="1">
    <source>
        <dbReference type="EMBL" id="KAJ2970524.1"/>
    </source>
</evidence>
<evidence type="ECO:0000313" key="2">
    <source>
        <dbReference type="Proteomes" id="UP001143910"/>
    </source>
</evidence>
<dbReference type="Proteomes" id="UP001143910">
    <property type="component" value="Unassembled WGS sequence"/>
</dbReference>
<sequence length="151" mass="16978">MKGYYGDPAKTAEVRVEEGDGKVWLYSGDEAEMDAGGYVRITGRIKDLIIRGGENIHPLEIEDCLFQMPGVKEASVVGLPDEKLGETAKSAAVEGANMLTRDDVRLWVREKLSSHLVPKYIFWVDEYPKTASGKIQKFKLQEQAKKFLEEQ</sequence>
<organism evidence="1 2">
    <name type="scientific">Zarea fungicola</name>
    <dbReference type="NCBI Taxonomy" id="93591"/>
    <lineage>
        <taxon>Eukaryota</taxon>
        <taxon>Fungi</taxon>
        <taxon>Dikarya</taxon>
        <taxon>Ascomycota</taxon>
        <taxon>Pezizomycotina</taxon>
        <taxon>Sordariomycetes</taxon>
        <taxon>Hypocreomycetidae</taxon>
        <taxon>Hypocreales</taxon>
        <taxon>Cordycipitaceae</taxon>
        <taxon>Zarea</taxon>
    </lineage>
</organism>
<dbReference type="EMBL" id="JANJQO010001521">
    <property type="protein sequence ID" value="KAJ2970524.1"/>
    <property type="molecule type" value="Genomic_DNA"/>
</dbReference>
<name>A0ACC1MW93_9HYPO</name>